<accession>A0A517YKY8</accession>
<organism evidence="1 2">
    <name type="scientific">Anatilimnocola aggregata</name>
    <dbReference type="NCBI Taxonomy" id="2528021"/>
    <lineage>
        <taxon>Bacteria</taxon>
        <taxon>Pseudomonadati</taxon>
        <taxon>Planctomycetota</taxon>
        <taxon>Planctomycetia</taxon>
        <taxon>Pirellulales</taxon>
        <taxon>Pirellulaceae</taxon>
        <taxon>Anatilimnocola</taxon>
    </lineage>
</organism>
<dbReference type="OrthoDB" id="8158027at2"/>
<dbReference type="EMBL" id="CP036274">
    <property type="protein sequence ID" value="QDU30892.1"/>
    <property type="molecule type" value="Genomic_DNA"/>
</dbReference>
<proteinExistence type="predicted"/>
<dbReference type="KEGG" id="aagg:ETAA8_60410"/>
<evidence type="ECO:0000313" key="1">
    <source>
        <dbReference type="EMBL" id="QDU30892.1"/>
    </source>
</evidence>
<gene>
    <name evidence="1" type="ORF">ETAA8_60410</name>
</gene>
<dbReference type="AlphaFoldDB" id="A0A517YKY8"/>
<protein>
    <submittedName>
        <fullName evidence="1">Uncharacterized protein</fullName>
    </submittedName>
</protein>
<sequence length="228" mass="26453">MPSPILTTLPLVSNLLKAKFVGRLKFANSAKVDVGKYKIELPPGLAAADAPQPSFVTRKELDQQLGKPRPSVKGVAKAKFSLAYANFNQQWRQIPTKNGPPQWQFMGGEVYFDSTVSVYILDEYKPNDKDKSSVNRFRIIIQHELEHVLDDADLVRTFMPQAVLKESMVQRYFVQNQPMDNSMFEYFIRGPKLQEYFEPTWMLERNKRADKRDSPEEYNRLMREMQKA</sequence>
<evidence type="ECO:0000313" key="2">
    <source>
        <dbReference type="Proteomes" id="UP000315017"/>
    </source>
</evidence>
<dbReference type="Proteomes" id="UP000315017">
    <property type="component" value="Chromosome"/>
</dbReference>
<reference evidence="1 2" key="1">
    <citation type="submission" date="2019-02" db="EMBL/GenBank/DDBJ databases">
        <title>Deep-cultivation of Planctomycetes and their phenomic and genomic characterization uncovers novel biology.</title>
        <authorList>
            <person name="Wiegand S."/>
            <person name="Jogler M."/>
            <person name="Boedeker C."/>
            <person name="Pinto D."/>
            <person name="Vollmers J."/>
            <person name="Rivas-Marin E."/>
            <person name="Kohn T."/>
            <person name="Peeters S.H."/>
            <person name="Heuer A."/>
            <person name="Rast P."/>
            <person name="Oberbeckmann S."/>
            <person name="Bunk B."/>
            <person name="Jeske O."/>
            <person name="Meyerdierks A."/>
            <person name="Storesund J.E."/>
            <person name="Kallscheuer N."/>
            <person name="Luecker S."/>
            <person name="Lage O.M."/>
            <person name="Pohl T."/>
            <person name="Merkel B.J."/>
            <person name="Hornburger P."/>
            <person name="Mueller R.-W."/>
            <person name="Bruemmer F."/>
            <person name="Labrenz M."/>
            <person name="Spormann A.M."/>
            <person name="Op den Camp H."/>
            <person name="Overmann J."/>
            <person name="Amann R."/>
            <person name="Jetten M.S.M."/>
            <person name="Mascher T."/>
            <person name="Medema M.H."/>
            <person name="Devos D.P."/>
            <person name="Kaster A.-K."/>
            <person name="Ovreas L."/>
            <person name="Rohde M."/>
            <person name="Galperin M.Y."/>
            <person name="Jogler C."/>
        </authorList>
    </citation>
    <scope>NUCLEOTIDE SEQUENCE [LARGE SCALE GENOMIC DNA]</scope>
    <source>
        <strain evidence="1 2">ETA_A8</strain>
    </source>
</reference>
<keyword evidence="2" id="KW-1185">Reference proteome</keyword>
<dbReference type="RefSeq" id="WP_145097135.1">
    <property type="nucleotide sequence ID" value="NZ_CP036274.1"/>
</dbReference>
<name>A0A517YKY8_9BACT</name>